<accession>A0A4P7AJB5</accession>
<feature type="transmembrane region" description="Helical" evidence="1">
    <location>
        <begin position="124"/>
        <end position="146"/>
    </location>
</feature>
<organism evidence="2 3">
    <name type="scientific">Spiroplasma gladiatoris</name>
    <dbReference type="NCBI Taxonomy" id="2143"/>
    <lineage>
        <taxon>Bacteria</taxon>
        <taxon>Bacillati</taxon>
        <taxon>Mycoplasmatota</taxon>
        <taxon>Mollicutes</taxon>
        <taxon>Entomoplasmatales</taxon>
        <taxon>Spiroplasmataceae</taxon>
        <taxon>Spiroplasma</taxon>
    </lineage>
</organism>
<keyword evidence="1" id="KW-0812">Transmembrane</keyword>
<feature type="transmembrane region" description="Helical" evidence="1">
    <location>
        <begin position="20"/>
        <end position="45"/>
    </location>
</feature>
<evidence type="ECO:0008006" key="4">
    <source>
        <dbReference type="Google" id="ProtNLM"/>
    </source>
</evidence>
<evidence type="ECO:0000313" key="2">
    <source>
        <dbReference type="EMBL" id="QBQ07888.1"/>
    </source>
</evidence>
<evidence type="ECO:0000256" key="1">
    <source>
        <dbReference type="SAM" id="Phobius"/>
    </source>
</evidence>
<reference evidence="2 3" key="1">
    <citation type="submission" date="2019-03" db="EMBL/GenBank/DDBJ databases">
        <title>Complete genome sequence of Spiroplasma gladiatoris TG-1 (DSM 22552).</title>
        <authorList>
            <person name="Lin Y.-C."/>
            <person name="Chou L."/>
            <person name="Kuo C.-H."/>
        </authorList>
    </citation>
    <scope>NUCLEOTIDE SEQUENCE [LARGE SCALE GENOMIC DNA]</scope>
    <source>
        <strain evidence="2 3">TG-1</strain>
    </source>
</reference>
<protein>
    <recommendedName>
        <fullName evidence="4">Transmembrane protein</fullName>
    </recommendedName>
</protein>
<dbReference type="AlphaFoldDB" id="A0A4P7AJB5"/>
<keyword evidence="3" id="KW-1185">Reference proteome</keyword>
<dbReference type="KEGG" id="sgq:SGLAD_v1c06890"/>
<dbReference type="OrthoDB" id="389038at2"/>
<dbReference type="Proteomes" id="UP000294309">
    <property type="component" value="Chromosome"/>
</dbReference>
<gene>
    <name evidence="2" type="ORF">SGLAD_v1c06890</name>
</gene>
<feature type="transmembrane region" description="Helical" evidence="1">
    <location>
        <begin position="166"/>
        <end position="194"/>
    </location>
</feature>
<keyword evidence="1" id="KW-1133">Transmembrane helix</keyword>
<feature type="transmembrane region" description="Helical" evidence="1">
    <location>
        <begin position="75"/>
        <end position="97"/>
    </location>
</feature>
<keyword evidence="1" id="KW-0472">Membrane</keyword>
<evidence type="ECO:0000313" key="3">
    <source>
        <dbReference type="Proteomes" id="UP000294309"/>
    </source>
</evidence>
<dbReference type="EMBL" id="CP038013">
    <property type="protein sequence ID" value="QBQ07888.1"/>
    <property type="molecule type" value="Genomic_DNA"/>
</dbReference>
<sequence length="239" mass="27879">MKKISNFIVKLKPYKRLYKIFWLSFSLLSLFLFQIIMLIFSIIVAHTESGFTYYFFGFTGMFAKSVSEPNSAHGFIFAAGVSLIPMIILIPILYFTFARWFIEEWLSDKFINVPKDKYLKWSKFFHYCILAAVFIIIPGLMSYMGGGGILPHQTFYAVPGTFSENYAQHVAGIFAFLYYGVGCFYTIIVVFWAIGMGIKWLYIQFIKWWNKVMAGMQEKKEQRRAEKISKMGEKKVKNK</sequence>
<proteinExistence type="predicted"/>
<name>A0A4P7AJB5_9MOLU</name>
<dbReference type="RefSeq" id="WP_134297667.1">
    <property type="nucleotide sequence ID" value="NZ_CP038013.1"/>
</dbReference>